<dbReference type="GO" id="GO:0050660">
    <property type="term" value="F:flavin adenine dinucleotide binding"/>
    <property type="evidence" value="ECO:0007669"/>
    <property type="project" value="InterPro"/>
</dbReference>
<comment type="similarity">
    <text evidence="2">Belongs to the MSOX/MTOX family.</text>
</comment>
<sequence>MGEFTHNSVVIIGAGIFGLSTALAIADRHPATQITVVDRATPPVEDGTSVDTTRCIRADYADPIYAKLAEKAQQEFENDPELSKYYFKQGMSFVTDGKPGPMLDVWNRGLVNIKRDPSVLIQTETPEAVYQQIHGKDANIVPLKNLTQPRKWNRGYCNLQDAFVDAKEIIRVYYERCLSRPSISFECGVPVEQILKQDGRARGVLLANGKEIIADLTLVAAGAWSPKLIDLEGLVNSSAIEVAWLKVTDEEVKRWGNMSITTNLSTGFNLFPPYKGEIKCLRRSAGYKNTVSIPHPENPSKIIQTSLPRTIVTNPTDMIPAEAEAALRENLREIMPQLADRKFDRTKLCWLTQTQSADFIIAPYPSIQDLHVATGGSAHAWKFLPIIGGFVLDSMIGNLDPKLAAKWAYAPKGADGGSSPRMGGNAQELREFVRSSQIARSML</sequence>
<dbReference type="GO" id="GO:0050031">
    <property type="term" value="F:L-pipecolate oxidase activity"/>
    <property type="evidence" value="ECO:0007669"/>
    <property type="project" value="TreeGrafter"/>
</dbReference>
<dbReference type="Gene3D" id="3.50.50.60">
    <property type="entry name" value="FAD/NAD(P)-binding domain"/>
    <property type="match status" value="1"/>
</dbReference>
<dbReference type="PANTHER" id="PTHR10961">
    <property type="entry name" value="PEROXISOMAL SARCOSINE OXIDASE"/>
    <property type="match status" value="1"/>
</dbReference>
<protein>
    <submittedName>
        <fullName evidence="7">Fructosyl amino acid oxidasesarcosine oxidase</fullName>
    </submittedName>
</protein>
<dbReference type="InterPro" id="IPR045170">
    <property type="entry name" value="MTOX"/>
</dbReference>
<reference evidence="7" key="1">
    <citation type="submission" date="2022-11" db="EMBL/GenBank/DDBJ databases">
        <authorList>
            <person name="Petersen C."/>
        </authorList>
    </citation>
    <scope>NUCLEOTIDE SEQUENCE</scope>
    <source>
        <strain evidence="7">IBT 30069</strain>
    </source>
</reference>
<comment type="caution">
    <text evidence="7">The sequence shown here is derived from an EMBL/GenBank/DDBJ whole genome shotgun (WGS) entry which is preliminary data.</text>
</comment>
<keyword evidence="4" id="KW-0274">FAD</keyword>
<evidence type="ECO:0000313" key="8">
    <source>
        <dbReference type="Proteomes" id="UP001149165"/>
    </source>
</evidence>
<name>A0A9W9EUC6_9EURO</name>
<dbReference type="GO" id="GO:0004657">
    <property type="term" value="F:proline dehydrogenase activity"/>
    <property type="evidence" value="ECO:0007669"/>
    <property type="project" value="TreeGrafter"/>
</dbReference>
<dbReference type="Gene3D" id="3.30.9.10">
    <property type="entry name" value="D-Amino Acid Oxidase, subunit A, domain 2"/>
    <property type="match status" value="1"/>
</dbReference>
<dbReference type="Pfam" id="PF01266">
    <property type="entry name" value="DAO"/>
    <property type="match status" value="1"/>
</dbReference>
<dbReference type="AlphaFoldDB" id="A0A9W9EUC6"/>
<dbReference type="OrthoDB" id="2219495at2759"/>
<dbReference type="Proteomes" id="UP001149165">
    <property type="component" value="Unassembled WGS sequence"/>
</dbReference>
<keyword evidence="5" id="KW-0560">Oxidoreductase</keyword>
<gene>
    <name evidence="7" type="ORF">N7456_011702</name>
</gene>
<evidence type="ECO:0000259" key="6">
    <source>
        <dbReference type="Pfam" id="PF01266"/>
    </source>
</evidence>
<evidence type="ECO:0000256" key="5">
    <source>
        <dbReference type="ARBA" id="ARBA00023002"/>
    </source>
</evidence>
<accession>A0A9W9EUC6</accession>
<feature type="domain" description="FAD dependent oxidoreductase" evidence="6">
    <location>
        <begin position="9"/>
        <end position="389"/>
    </location>
</feature>
<evidence type="ECO:0000256" key="1">
    <source>
        <dbReference type="ARBA" id="ARBA00001974"/>
    </source>
</evidence>
<proteinExistence type="inferred from homology"/>
<dbReference type="InterPro" id="IPR006076">
    <property type="entry name" value="FAD-dep_OxRdtase"/>
</dbReference>
<dbReference type="InterPro" id="IPR036188">
    <property type="entry name" value="FAD/NAD-bd_sf"/>
</dbReference>
<dbReference type="PANTHER" id="PTHR10961:SF46">
    <property type="entry name" value="PEROXISOMAL SARCOSINE OXIDASE"/>
    <property type="match status" value="1"/>
</dbReference>
<evidence type="ECO:0000256" key="2">
    <source>
        <dbReference type="ARBA" id="ARBA00010989"/>
    </source>
</evidence>
<dbReference type="EMBL" id="JAPQKH010000007">
    <property type="protein sequence ID" value="KAJ5088086.1"/>
    <property type="molecule type" value="Genomic_DNA"/>
</dbReference>
<reference evidence="7" key="2">
    <citation type="journal article" date="2023" name="IMA Fungus">
        <title>Comparative genomic study of the Penicillium genus elucidates a diverse pangenome and 15 lateral gene transfer events.</title>
        <authorList>
            <person name="Petersen C."/>
            <person name="Sorensen T."/>
            <person name="Nielsen M.R."/>
            <person name="Sondergaard T.E."/>
            <person name="Sorensen J.L."/>
            <person name="Fitzpatrick D.A."/>
            <person name="Frisvad J.C."/>
            <person name="Nielsen K.L."/>
        </authorList>
    </citation>
    <scope>NUCLEOTIDE SEQUENCE</scope>
    <source>
        <strain evidence="7">IBT 30069</strain>
    </source>
</reference>
<evidence type="ECO:0000256" key="3">
    <source>
        <dbReference type="ARBA" id="ARBA00022630"/>
    </source>
</evidence>
<evidence type="ECO:0000313" key="7">
    <source>
        <dbReference type="EMBL" id="KAJ5088086.1"/>
    </source>
</evidence>
<dbReference type="SUPFAM" id="SSF51905">
    <property type="entry name" value="FAD/NAD(P)-binding domain"/>
    <property type="match status" value="1"/>
</dbReference>
<evidence type="ECO:0000256" key="4">
    <source>
        <dbReference type="ARBA" id="ARBA00022827"/>
    </source>
</evidence>
<organism evidence="7 8">
    <name type="scientific">Penicillium angulare</name>
    <dbReference type="NCBI Taxonomy" id="116970"/>
    <lineage>
        <taxon>Eukaryota</taxon>
        <taxon>Fungi</taxon>
        <taxon>Dikarya</taxon>
        <taxon>Ascomycota</taxon>
        <taxon>Pezizomycotina</taxon>
        <taxon>Eurotiomycetes</taxon>
        <taxon>Eurotiomycetidae</taxon>
        <taxon>Eurotiales</taxon>
        <taxon>Aspergillaceae</taxon>
        <taxon>Penicillium</taxon>
    </lineage>
</organism>
<keyword evidence="8" id="KW-1185">Reference proteome</keyword>
<comment type="cofactor">
    <cofactor evidence="1">
        <name>FAD</name>
        <dbReference type="ChEBI" id="CHEBI:57692"/>
    </cofactor>
</comment>
<keyword evidence="3" id="KW-0285">Flavoprotein</keyword>
<dbReference type="GO" id="GO:0008115">
    <property type="term" value="F:sarcosine oxidase activity"/>
    <property type="evidence" value="ECO:0007669"/>
    <property type="project" value="TreeGrafter"/>
</dbReference>